<dbReference type="InterPro" id="IPR000313">
    <property type="entry name" value="PWWP_dom"/>
</dbReference>
<feature type="compositionally biased region" description="Basic and acidic residues" evidence="1">
    <location>
        <begin position="620"/>
        <end position="631"/>
    </location>
</feature>
<dbReference type="CDD" id="cd05162">
    <property type="entry name" value="PWWP"/>
    <property type="match status" value="1"/>
</dbReference>
<evidence type="ECO:0000259" key="2">
    <source>
        <dbReference type="PROSITE" id="PS50812"/>
    </source>
</evidence>
<evidence type="ECO:0000256" key="1">
    <source>
        <dbReference type="SAM" id="MobiDB-lite"/>
    </source>
</evidence>
<dbReference type="Pfam" id="PF00855">
    <property type="entry name" value="PWWP"/>
    <property type="match status" value="1"/>
</dbReference>
<dbReference type="SUPFAM" id="SSF63748">
    <property type="entry name" value="Tudor/PWWP/MBT"/>
    <property type="match status" value="1"/>
</dbReference>
<dbReference type="PROSITE" id="PS50812">
    <property type="entry name" value="PWWP"/>
    <property type="match status" value="1"/>
</dbReference>
<dbReference type="AlphaFoldDB" id="A0AAV1DXN0"/>
<dbReference type="PANTHER" id="PTHR10688">
    <property type="entry name" value="PWWP DOMAIN-CONTAINING PROTEIN"/>
    <property type="match status" value="1"/>
</dbReference>
<dbReference type="PANTHER" id="PTHR10688:SF6">
    <property type="entry name" value="SERINE_THREONINE-KINASE ATM"/>
    <property type="match status" value="1"/>
</dbReference>
<feature type="region of interest" description="Disordered" evidence="1">
    <location>
        <begin position="93"/>
        <end position="115"/>
    </location>
</feature>
<feature type="compositionally biased region" description="Low complexity" evidence="1">
    <location>
        <begin position="536"/>
        <end position="546"/>
    </location>
</feature>
<dbReference type="Proteomes" id="UP001161247">
    <property type="component" value="Chromosome 7"/>
</dbReference>
<feature type="region of interest" description="Disordered" evidence="1">
    <location>
        <begin position="140"/>
        <end position="188"/>
    </location>
</feature>
<dbReference type="InterPro" id="IPR052657">
    <property type="entry name" value="PDP_family_Arabidopsis"/>
</dbReference>
<protein>
    <submittedName>
        <fullName evidence="3">OLC1v1013181C4</fullName>
    </submittedName>
</protein>
<feature type="region of interest" description="Disordered" evidence="1">
    <location>
        <begin position="613"/>
        <end position="685"/>
    </location>
</feature>
<feature type="domain" description="PWWP" evidence="2">
    <location>
        <begin position="229"/>
        <end position="294"/>
    </location>
</feature>
<evidence type="ECO:0000313" key="3">
    <source>
        <dbReference type="EMBL" id="CAI9112703.1"/>
    </source>
</evidence>
<organism evidence="3 4">
    <name type="scientific">Oldenlandia corymbosa var. corymbosa</name>
    <dbReference type="NCBI Taxonomy" id="529605"/>
    <lineage>
        <taxon>Eukaryota</taxon>
        <taxon>Viridiplantae</taxon>
        <taxon>Streptophyta</taxon>
        <taxon>Embryophyta</taxon>
        <taxon>Tracheophyta</taxon>
        <taxon>Spermatophyta</taxon>
        <taxon>Magnoliopsida</taxon>
        <taxon>eudicotyledons</taxon>
        <taxon>Gunneridae</taxon>
        <taxon>Pentapetalae</taxon>
        <taxon>asterids</taxon>
        <taxon>lamiids</taxon>
        <taxon>Gentianales</taxon>
        <taxon>Rubiaceae</taxon>
        <taxon>Rubioideae</taxon>
        <taxon>Spermacoceae</taxon>
        <taxon>Hedyotis-Oldenlandia complex</taxon>
        <taxon>Oldenlandia</taxon>
    </lineage>
</organism>
<feature type="region of interest" description="Disordered" evidence="1">
    <location>
        <begin position="523"/>
        <end position="546"/>
    </location>
</feature>
<feature type="region of interest" description="Disordered" evidence="1">
    <location>
        <begin position="471"/>
        <end position="492"/>
    </location>
</feature>
<proteinExistence type="predicted"/>
<sequence length="1037" mass="113414">METKKDPESAQPDVFLELPTNQSRNLYDQSLGKTSEVCGFSGTCSGSLLVAEENGAGNRMLSPLQHKFSLQGHGNEDESFVDDPGMKEILAVERNEEIRDDKSLEKEDREKTNDALAWKADNFSRNVGVSGDGISLIVEVFGPPSGTHPGEGNNPDKQVLGEEDSDGEDTSGSSGTMSPSDGDEDIDNVLKRNDPVVEEKTNSFKSDKAKAQNKVEGDKFCNTVSTFALGDLVWAKTKKTQIWWPGVISDPVSRLPTSKEPASSNRKAFFFVKYFGSANSVWHSASHIRHLVEDFDRLCCQSNSRSFRGAIERAVYEISQRAKLEMTCSCYLREIETSSSQLGSQKWPKRSWSVNKMAASSASFESQFHPASFLALLKYLAQSASPPDKFQITTTKSCLWAIYRSLGHPQLSIQYLVSNAAQNSAHSNSKRAEKDDVMTEFSRANCYEAIDGEKHVSTTEAEHELYTPLPVIGEHDGRVDGRSKKCHGSRERKKSQYLSYPFLDPRKGHEKVLEQAESVLDVNGNYGQNTGKKSKNSVSSKASSSDMWDKAKDVVASSTEILSELHLAALGCSFTRSEKCSDSVSNFLSCLRRFAFLKYEEADEHIGDLMGETSVSSSCDTERSPGGDAVKRAPKRRQKEKRDSTSRGAMHSRKRKETRNGSEVTGSPEVDSGSPMKEKVSRKRKKARIDLGLIEKRSATGLPDLNGYIPAFSVEDDLVAESVTSYRLRGIAPESSCTQTLNLLDPGRGNMKFVQLLKDVQSMGSNFFSNMAQQNCMNNKAAFATSEVDRHSEAKKCYTQSALINKMQPICLGTKCEPKTRRKMKAAKPVDATVHTSIPDLNGNAVDCISPGNKAPDANSALPKTNVARKRRRKKSTDVILNVETYHNKSSITEGVSATSLAPLVRPILPEDGPKTPVVLPPDPARGMFTSAASNVNTSHNKQSIAAGVLATSMTPLAQPFLATNGLEIPAVLPPGPTTHNGGDLPDILFMKTNLEMMTSVLGKAGNNLSPQLKIKLEGEIRGLMEKISSMDSSSSS</sequence>
<feature type="compositionally biased region" description="Basic and acidic residues" evidence="1">
    <location>
        <begin position="93"/>
        <end position="113"/>
    </location>
</feature>
<evidence type="ECO:0000313" key="4">
    <source>
        <dbReference type="Proteomes" id="UP001161247"/>
    </source>
</evidence>
<name>A0AAV1DXN0_OLDCO</name>
<accession>A0AAV1DXN0</accession>
<gene>
    <name evidence="3" type="ORF">OLC1_LOCUS19840</name>
</gene>
<reference evidence="3" key="1">
    <citation type="submission" date="2023-03" db="EMBL/GenBank/DDBJ databases">
        <authorList>
            <person name="Julca I."/>
        </authorList>
    </citation>
    <scope>NUCLEOTIDE SEQUENCE</scope>
</reference>
<feature type="compositionally biased region" description="Basic and acidic residues" evidence="1">
    <location>
        <begin position="473"/>
        <end position="483"/>
    </location>
</feature>
<dbReference type="Gene3D" id="2.30.30.140">
    <property type="match status" value="1"/>
</dbReference>
<keyword evidence="4" id="KW-1185">Reference proteome</keyword>
<dbReference type="EMBL" id="OX459124">
    <property type="protein sequence ID" value="CAI9112703.1"/>
    <property type="molecule type" value="Genomic_DNA"/>
</dbReference>